<evidence type="ECO:0000313" key="5">
    <source>
        <dbReference type="Proteomes" id="UP000664534"/>
    </source>
</evidence>
<comment type="caution">
    <text evidence="4">The sequence shown here is derived from an EMBL/GenBank/DDBJ whole genome shotgun (WGS) entry which is preliminary data.</text>
</comment>
<dbReference type="EMBL" id="CAJPDT010000081">
    <property type="protein sequence ID" value="CAF9935115.1"/>
    <property type="molecule type" value="Genomic_DNA"/>
</dbReference>
<feature type="transmembrane region" description="Helical" evidence="2">
    <location>
        <begin position="158"/>
        <end position="180"/>
    </location>
</feature>
<dbReference type="Proteomes" id="UP000664534">
    <property type="component" value="Unassembled WGS sequence"/>
</dbReference>
<organism evidence="4 5">
    <name type="scientific">Imshaugia aleurites</name>
    <dbReference type="NCBI Taxonomy" id="172621"/>
    <lineage>
        <taxon>Eukaryota</taxon>
        <taxon>Fungi</taxon>
        <taxon>Dikarya</taxon>
        <taxon>Ascomycota</taxon>
        <taxon>Pezizomycotina</taxon>
        <taxon>Lecanoromycetes</taxon>
        <taxon>OSLEUM clade</taxon>
        <taxon>Lecanoromycetidae</taxon>
        <taxon>Lecanorales</taxon>
        <taxon>Lecanorineae</taxon>
        <taxon>Parmeliaceae</taxon>
        <taxon>Imshaugia</taxon>
    </lineage>
</organism>
<evidence type="ECO:0000256" key="2">
    <source>
        <dbReference type="SAM" id="Phobius"/>
    </source>
</evidence>
<evidence type="ECO:0000256" key="3">
    <source>
        <dbReference type="SAM" id="SignalP"/>
    </source>
</evidence>
<dbReference type="AlphaFoldDB" id="A0A8H3G3G8"/>
<feature type="region of interest" description="Disordered" evidence="1">
    <location>
        <begin position="632"/>
        <end position="655"/>
    </location>
</feature>
<feature type="chain" id="PRO_5034369237" evidence="3">
    <location>
        <begin position="19"/>
        <end position="803"/>
    </location>
</feature>
<sequence length="803" mass="82724">MAVRHIVLSLCYVWISVAQVVSTPTSTIMQSSTSRPSVGLSISVSNSSSSASVNGTKPHDPRLAAHANPAIPTLTIPDPAAMITYSFDAPINLGSDGVVITSTSEGADPTFYLGASLVASVQAAKSSHCADPDSTTCLNSIAAILNPGQTLAIQARNALISLAIAAVGVLIAEVMAINAAPTPSLVPVKIVASTSLVSALSEVQFSSKVAFQASTTSGVLTGALTDPPSYVTGLSEAPVVISTASASASNIPSGGVAAVLPSPAPVEAIVASEACGPSPASRLRNRGDGGAAINWALASYTADNLLWSIQVGGPLEMLRNTQDTVLPRLIPAATNAIRSIVNNGKVIALGLIGASLFNTVALLVLAVAAIQACITWGFPEWIPIPPQAIDGTPVSASASSASTSVSCPPPSAWPNCNNCGTQTTYTVSSTINLCGGLSVMAGKPATPSLLWESCTCYDPTDYGYPLPTDAGLGLISSMVPPPAPVTIATTVTSFGVFVAEQVATIVPPFVNNYQPPDTTIYSYNVWAGVATASSLPPPNYCTDNYQQYSIDDPKTTGSLYPTTSLANIAWNPDAKTKTCEWLPDQTDGPGSLSCNSDPTSVGCSTLLVAPTWCASATASQHPVLQCQWTEGTSAAAPNPSPTTSTPTTSTTTSTAGPSLTGSYYDVYIAKRTAYQPAGNVKKWQYADMLYPTVVPTSNPSPPNWCSTQLANGFAWDSTPPASPAYPTKKLPVTWKNAPVSCAYVPKRASAGAPFTQLGYLSCNKAPTSVDCQSYSAPLATCGNFLNTISIYPDALCTWRAQAT</sequence>
<accession>A0A8H3G3G8</accession>
<gene>
    <name evidence="4" type="ORF">IMSHALPRED_010112</name>
</gene>
<keyword evidence="2" id="KW-0812">Transmembrane</keyword>
<reference evidence="4" key="1">
    <citation type="submission" date="2021-03" db="EMBL/GenBank/DDBJ databases">
        <authorList>
            <person name="Tagirdzhanova G."/>
        </authorList>
    </citation>
    <scope>NUCLEOTIDE SEQUENCE</scope>
</reference>
<name>A0A8H3G3G8_9LECA</name>
<keyword evidence="2" id="KW-1133">Transmembrane helix</keyword>
<keyword evidence="5" id="KW-1185">Reference proteome</keyword>
<keyword evidence="2" id="KW-0472">Membrane</keyword>
<proteinExistence type="predicted"/>
<evidence type="ECO:0000313" key="4">
    <source>
        <dbReference type="EMBL" id="CAF9935115.1"/>
    </source>
</evidence>
<feature type="transmembrane region" description="Helical" evidence="2">
    <location>
        <begin position="346"/>
        <end position="370"/>
    </location>
</feature>
<feature type="signal peptide" evidence="3">
    <location>
        <begin position="1"/>
        <end position="18"/>
    </location>
</feature>
<keyword evidence="3" id="KW-0732">Signal</keyword>
<evidence type="ECO:0000256" key="1">
    <source>
        <dbReference type="SAM" id="MobiDB-lite"/>
    </source>
</evidence>
<protein>
    <submittedName>
        <fullName evidence="4">Uncharacterized protein</fullName>
    </submittedName>
</protein>